<dbReference type="InterPro" id="IPR002686">
    <property type="entry name" value="Transposase_17"/>
</dbReference>
<name>A0A9X1KWD2_9BACT</name>
<gene>
    <name evidence="2" type="ORF">LDX50_07175</name>
    <name evidence="3" type="ORF">LDX50_13145</name>
    <name evidence="4" type="ORF">LDX50_18865</name>
</gene>
<dbReference type="EMBL" id="JAIXNE010000003">
    <property type="protein sequence ID" value="MCA6075822.1"/>
    <property type="molecule type" value="Genomic_DNA"/>
</dbReference>
<evidence type="ECO:0000313" key="4">
    <source>
        <dbReference type="EMBL" id="MCA6076950.1"/>
    </source>
</evidence>
<accession>A0A9X1KWD2</accession>
<dbReference type="InterPro" id="IPR052715">
    <property type="entry name" value="RAYT_transposase"/>
</dbReference>
<evidence type="ECO:0000313" key="2">
    <source>
        <dbReference type="EMBL" id="MCA6074645.1"/>
    </source>
</evidence>
<dbReference type="PANTHER" id="PTHR36966:SF1">
    <property type="entry name" value="REP-ASSOCIATED TYROSINE TRANSPOSASE"/>
    <property type="match status" value="1"/>
</dbReference>
<dbReference type="GO" id="GO:0043565">
    <property type="term" value="F:sequence-specific DNA binding"/>
    <property type="evidence" value="ECO:0007669"/>
    <property type="project" value="TreeGrafter"/>
</dbReference>
<dbReference type="InterPro" id="IPR036515">
    <property type="entry name" value="Transposase_17_sf"/>
</dbReference>
<feature type="domain" description="Transposase IS200-like" evidence="1">
    <location>
        <begin position="22"/>
        <end position="178"/>
    </location>
</feature>
<dbReference type="Gene3D" id="3.30.70.1290">
    <property type="entry name" value="Transposase IS200-like"/>
    <property type="match status" value="1"/>
</dbReference>
<dbReference type="GO" id="GO:0006313">
    <property type="term" value="P:DNA transposition"/>
    <property type="evidence" value="ECO:0007669"/>
    <property type="project" value="InterPro"/>
</dbReference>
<keyword evidence="5" id="KW-1185">Reference proteome</keyword>
<protein>
    <submittedName>
        <fullName evidence="2">Transposase</fullName>
    </submittedName>
</protein>
<dbReference type="EMBL" id="JAIXNE010000004">
    <property type="protein sequence ID" value="MCA6076950.1"/>
    <property type="molecule type" value="Genomic_DNA"/>
</dbReference>
<dbReference type="Proteomes" id="UP001139409">
    <property type="component" value="Unassembled WGS sequence"/>
</dbReference>
<dbReference type="AlphaFoldDB" id="A0A9X1KWD2"/>
<organism evidence="2 5">
    <name type="scientific">Fulvivirga sedimenti</name>
    <dbReference type="NCBI Taxonomy" id="2879465"/>
    <lineage>
        <taxon>Bacteria</taxon>
        <taxon>Pseudomonadati</taxon>
        <taxon>Bacteroidota</taxon>
        <taxon>Cytophagia</taxon>
        <taxon>Cytophagales</taxon>
        <taxon>Fulvivirgaceae</taxon>
        <taxon>Fulvivirga</taxon>
    </lineage>
</organism>
<dbReference type="RefSeq" id="WP_225697758.1">
    <property type="nucleotide sequence ID" value="NZ_JAIXNE010000002.1"/>
</dbReference>
<dbReference type="GO" id="GO:0004803">
    <property type="term" value="F:transposase activity"/>
    <property type="evidence" value="ECO:0007669"/>
    <property type="project" value="InterPro"/>
</dbReference>
<dbReference type="EMBL" id="JAIXNE010000002">
    <property type="protein sequence ID" value="MCA6074645.1"/>
    <property type="molecule type" value="Genomic_DNA"/>
</dbReference>
<dbReference type="PANTHER" id="PTHR36966">
    <property type="entry name" value="REP-ASSOCIATED TYROSINE TRANSPOSASE"/>
    <property type="match status" value="1"/>
</dbReference>
<proteinExistence type="predicted"/>
<sequence length="187" mass="21858">MVRLFRGKYRIDTIRLSNWDYGWNGAYFVTICTKNRFHWFGNVRDGKMKLSEIGKLADQCWLSIPDHFPFVKLGNHVIMPDHVHGIIIIDRPVDIGNPAEAQDLAPLVAMPKKPLLQSNNIFGPQSKNLASIIRGYKIGVTKNARKIHPDFMWQSRYYDRIIRDEMAYRNISRYIRNNPVNWMKNLG</sequence>
<dbReference type="SMART" id="SM01321">
    <property type="entry name" value="Y1_Tnp"/>
    <property type="match status" value="1"/>
</dbReference>
<evidence type="ECO:0000313" key="3">
    <source>
        <dbReference type="EMBL" id="MCA6075822.1"/>
    </source>
</evidence>
<comment type="caution">
    <text evidence="2">The sequence shown here is derived from an EMBL/GenBank/DDBJ whole genome shotgun (WGS) entry which is preliminary data.</text>
</comment>
<dbReference type="SUPFAM" id="SSF143422">
    <property type="entry name" value="Transposase IS200-like"/>
    <property type="match status" value="1"/>
</dbReference>
<reference evidence="2" key="1">
    <citation type="submission" date="2021-09" db="EMBL/GenBank/DDBJ databases">
        <title>Fulvivirga sp. isolated from coastal sediment.</title>
        <authorList>
            <person name="Yu H."/>
        </authorList>
    </citation>
    <scope>NUCLEOTIDE SEQUENCE</scope>
    <source>
        <strain evidence="2">1062</strain>
    </source>
</reference>
<evidence type="ECO:0000259" key="1">
    <source>
        <dbReference type="SMART" id="SM01321"/>
    </source>
</evidence>
<evidence type="ECO:0000313" key="5">
    <source>
        <dbReference type="Proteomes" id="UP001139409"/>
    </source>
</evidence>